<dbReference type="AlphaFoldDB" id="A0A1H3P1C8"/>
<dbReference type="STRING" id="418495.SAMN05216215_104033"/>
<comment type="cofactor">
    <cofactor evidence="1 3">
        <name>pyridoxal 5'-phosphate</name>
        <dbReference type="ChEBI" id="CHEBI:597326"/>
    </cofactor>
</comment>
<dbReference type="InterPro" id="IPR015422">
    <property type="entry name" value="PyrdxlP-dep_Trfase_small"/>
</dbReference>
<dbReference type="InterPro" id="IPR004838">
    <property type="entry name" value="NHTrfase_class1_PyrdxlP-BS"/>
</dbReference>
<protein>
    <recommendedName>
        <fullName evidence="3">Aminotransferase</fullName>
        <ecNumber evidence="3">2.6.1.-</ecNumber>
    </recommendedName>
</protein>
<dbReference type="PANTHER" id="PTHR42885:SF1">
    <property type="entry name" value="THREONINE-PHOSPHATE DECARBOXYLASE"/>
    <property type="match status" value="1"/>
</dbReference>
<comment type="similarity">
    <text evidence="3">Belongs to the class-I pyridoxal-phosphate-dependent aminotransferase family.</text>
</comment>
<accession>A0A1H3P1C8</accession>
<gene>
    <name evidence="6" type="ORF">SAMN05216215_104033</name>
</gene>
<dbReference type="GO" id="GO:0030170">
    <property type="term" value="F:pyridoxal phosphate binding"/>
    <property type="evidence" value="ECO:0007669"/>
    <property type="project" value="InterPro"/>
</dbReference>
<feature type="region of interest" description="Disordered" evidence="4">
    <location>
        <begin position="12"/>
        <end position="49"/>
    </location>
</feature>
<dbReference type="Gene3D" id="3.40.640.10">
    <property type="entry name" value="Type I PLP-dependent aspartate aminotransferase-like (Major domain)"/>
    <property type="match status" value="1"/>
</dbReference>
<dbReference type="GO" id="GO:0008483">
    <property type="term" value="F:transaminase activity"/>
    <property type="evidence" value="ECO:0007669"/>
    <property type="project" value="UniProtKB-KW"/>
</dbReference>
<keyword evidence="3 6" id="KW-0032">Aminotransferase</keyword>
<dbReference type="SUPFAM" id="SSF53383">
    <property type="entry name" value="PLP-dependent transferases"/>
    <property type="match status" value="1"/>
</dbReference>
<dbReference type="InterPro" id="IPR015421">
    <property type="entry name" value="PyrdxlP-dep_Trfase_major"/>
</dbReference>
<evidence type="ECO:0000256" key="4">
    <source>
        <dbReference type="SAM" id="MobiDB-lite"/>
    </source>
</evidence>
<dbReference type="PANTHER" id="PTHR42885">
    <property type="entry name" value="HISTIDINOL-PHOSPHATE AMINOTRANSFERASE-RELATED"/>
    <property type="match status" value="1"/>
</dbReference>
<evidence type="ECO:0000256" key="1">
    <source>
        <dbReference type="ARBA" id="ARBA00001933"/>
    </source>
</evidence>
<keyword evidence="3 6" id="KW-0808">Transferase</keyword>
<dbReference type="EC" id="2.6.1.-" evidence="3"/>
<dbReference type="InterPro" id="IPR004839">
    <property type="entry name" value="Aminotransferase_I/II_large"/>
</dbReference>
<reference evidence="7" key="1">
    <citation type="submission" date="2016-10" db="EMBL/GenBank/DDBJ databases">
        <authorList>
            <person name="Varghese N."/>
            <person name="Submissions S."/>
        </authorList>
    </citation>
    <scope>NUCLEOTIDE SEQUENCE [LARGE SCALE GENOMIC DNA]</scope>
    <source>
        <strain evidence="7">CGMCC 4.3530</strain>
    </source>
</reference>
<keyword evidence="2" id="KW-0663">Pyridoxal phosphate</keyword>
<dbReference type="CDD" id="cd00609">
    <property type="entry name" value="AAT_like"/>
    <property type="match status" value="1"/>
</dbReference>
<evidence type="ECO:0000256" key="2">
    <source>
        <dbReference type="ARBA" id="ARBA00022898"/>
    </source>
</evidence>
<keyword evidence="7" id="KW-1185">Reference proteome</keyword>
<name>A0A1H3P1C8_9PSEU</name>
<dbReference type="NCBIfam" id="NF005915">
    <property type="entry name" value="PRK07908.1"/>
    <property type="match status" value="1"/>
</dbReference>
<organism evidence="6 7">
    <name type="scientific">Saccharopolyspora shandongensis</name>
    <dbReference type="NCBI Taxonomy" id="418495"/>
    <lineage>
        <taxon>Bacteria</taxon>
        <taxon>Bacillati</taxon>
        <taxon>Actinomycetota</taxon>
        <taxon>Actinomycetes</taxon>
        <taxon>Pseudonocardiales</taxon>
        <taxon>Pseudonocardiaceae</taxon>
        <taxon>Saccharopolyspora</taxon>
    </lineage>
</organism>
<feature type="domain" description="Aminotransferase class I/classII large" evidence="5">
    <location>
        <begin position="103"/>
        <end position="421"/>
    </location>
</feature>
<evidence type="ECO:0000313" key="6">
    <source>
        <dbReference type="EMBL" id="SDY94888.1"/>
    </source>
</evidence>
<evidence type="ECO:0000313" key="7">
    <source>
        <dbReference type="Proteomes" id="UP000199529"/>
    </source>
</evidence>
<dbReference type="PROSITE" id="PS00105">
    <property type="entry name" value="AA_TRANSFER_CLASS_1"/>
    <property type="match status" value="1"/>
</dbReference>
<dbReference type="Proteomes" id="UP000199529">
    <property type="component" value="Unassembled WGS sequence"/>
</dbReference>
<dbReference type="EMBL" id="FNOK01000040">
    <property type="protein sequence ID" value="SDY94888.1"/>
    <property type="molecule type" value="Genomic_DNA"/>
</dbReference>
<evidence type="ECO:0000256" key="3">
    <source>
        <dbReference type="RuleBase" id="RU000481"/>
    </source>
</evidence>
<dbReference type="InterPro" id="IPR015424">
    <property type="entry name" value="PyrdxlP-dep_Trfase"/>
</dbReference>
<proteinExistence type="inferred from homology"/>
<dbReference type="Gene3D" id="3.90.1150.10">
    <property type="entry name" value="Aspartate Aminotransferase, domain 1"/>
    <property type="match status" value="1"/>
</dbReference>
<dbReference type="Pfam" id="PF00155">
    <property type="entry name" value="Aminotran_1_2"/>
    <property type="match status" value="1"/>
</dbReference>
<sequence>MLPVQMKEMCTFPEGTGRSRPAGGTGGVNGPFAPPIGTNGPFTSWDSLRPARRTRRGDGRITAAFGAHGPDSALVRLPGMNSGDDRDSLRHHGDVDAEHGLLDFAVNVRLDRPPAWLRHRLAAALDRLGRYPSAADDLAARSAAAARHGRTADEVLPLAGAAEGFALLPSLRPRLAALVHPSFTEPELALRTAGVEVARVQLDPADGYRLDATAVPEQADLVVLGNPTNPTSVLHPAAEIRRLLRPGRVVLVDEAFADTVPGEPESLAGCREPGLLVFRSLTKMWGLPGLRAGYALGDPELLRRLSRYRPHWPVNALVLEAMIACCEPAALAESGQAAAEFEEHRAGLVAELDGIPGLRIALPARAPFLLLQVAGGAEVREALRQHGIAVRRGDTFPGLGPDHLRVAVRDPAQNALLVKALRDILGRG</sequence>
<evidence type="ECO:0000259" key="5">
    <source>
        <dbReference type="Pfam" id="PF00155"/>
    </source>
</evidence>